<gene>
    <name evidence="2" type="ORF">Pla110_15060</name>
</gene>
<feature type="transmembrane region" description="Helical" evidence="1">
    <location>
        <begin position="229"/>
        <end position="249"/>
    </location>
</feature>
<feature type="transmembrane region" description="Helical" evidence="1">
    <location>
        <begin position="12"/>
        <end position="30"/>
    </location>
</feature>
<evidence type="ECO:0000313" key="3">
    <source>
        <dbReference type="Proteomes" id="UP000317178"/>
    </source>
</evidence>
<protein>
    <submittedName>
        <fullName evidence="2">Uncharacterized protein</fullName>
    </submittedName>
</protein>
<proteinExistence type="predicted"/>
<evidence type="ECO:0000256" key="1">
    <source>
        <dbReference type="SAM" id="Phobius"/>
    </source>
</evidence>
<accession>A0A518CKP4</accession>
<feature type="transmembrane region" description="Helical" evidence="1">
    <location>
        <begin position="665"/>
        <end position="686"/>
    </location>
</feature>
<feature type="transmembrane region" description="Helical" evidence="1">
    <location>
        <begin position="125"/>
        <end position="150"/>
    </location>
</feature>
<name>A0A518CKP4_9PLAN</name>
<feature type="transmembrane region" description="Helical" evidence="1">
    <location>
        <begin position="92"/>
        <end position="113"/>
    </location>
</feature>
<feature type="transmembrane region" description="Helical" evidence="1">
    <location>
        <begin position="157"/>
        <end position="174"/>
    </location>
</feature>
<dbReference type="KEGG" id="plon:Pla110_15060"/>
<dbReference type="RefSeq" id="WP_144994676.1">
    <property type="nucleotide sequence ID" value="NZ_CP036281.1"/>
</dbReference>
<keyword evidence="1" id="KW-1133">Transmembrane helix</keyword>
<keyword evidence="1" id="KW-0472">Membrane</keyword>
<dbReference type="OrthoDB" id="258451at2"/>
<feature type="transmembrane region" description="Helical" evidence="1">
    <location>
        <begin position="45"/>
        <end position="63"/>
    </location>
</feature>
<sequence>MNRLIWKELRENWKWGVVLLGLQYLLFWYFTESDKGSFYFEDVDFLSFVLILASLTGFAFGLIQTYSESAQDRWAFLVHRSVTPVQIANSKLIVGATIQALCWLVLIVSKAVYLSFNHYFNHPFYWFTIIPTLLASLAFLPAYAMGLLVLIWKPRRYLVKPLSFGFVLLLWFAMMTGTQDSGWVGLWGLVVVLALFTPLAVAALYSAYRQFGELHQSALSSRLFLHGGIVVSLFLLFILGLQMVGPFFAGKHVAQRHQSEIWFGESGELYKHRYQASGYDVKIPHELYCFDDLSNPIATKKFSQNSLPQHIKQSLAEKLNENLVPAFAHGSLQTAYTPMVSYSAVNIESLPLARETLAPFPVNQSWPHSTSQGQLIVWFSKVAGLIYAYEKPVVPGFPDDKKYFQTAVVGRNGFFPTETPEVQSFGEFVQVSQSMDYRNYKTAEGVFVPQRITNDVYLLVTAEAIYTINSRDREVNQIYTSSEQFGSIKELSLQIVDNEPLMLIEHEKMFRLFSTEKVESASQKFEDDQPAYISYIHMPDKVVQEFMKPKSLLSEEVLNVAYLSSTNRLIFATQENVSSMGAEPDAFSVFELQENGERLKVRQFSNELMNPPSASNDPTGYVMVFMLPVVVVGLFVSQITLIDLLSGVETGVLVSLFKYEPLNILMMVFAPIMGAFIATLLGRWYCKRQQFSPALTRFIWWTTVLLGPLGLVAVWLIETPPHRIACGNCGKLSTTEELQCRHCGKPTRSRKGKLTDIISPELKFQKLSGEKVSEPQPV</sequence>
<dbReference type="Proteomes" id="UP000317178">
    <property type="component" value="Chromosome"/>
</dbReference>
<reference evidence="2 3" key="1">
    <citation type="submission" date="2019-02" db="EMBL/GenBank/DDBJ databases">
        <title>Deep-cultivation of Planctomycetes and their phenomic and genomic characterization uncovers novel biology.</title>
        <authorList>
            <person name="Wiegand S."/>
            <person name="Jogler M."/>
            <person name="Boedeker C."/>
            <person name="Pinto D."/>
            <person name="Vollmers J."/>
            <person name="Rivas-Marin E."/>
            <person name="Kohn T."/>
            <person name="Peeters S.H."/>
            <person name="Heuer A."/>
            <person name="Rast P."/>
            <person name="Oberbeckmann S."/>
            <person name="Bunk B."/>
            <person name="Jeske O."/>
            <person name="Meyerdierks A."/>
            <person name="Storesund J.E."/>
            <person name="Kallscheuer N."/>
            <person name="Luecker S."/>
            <person name="Lage O.M."/>
            <person name="Pohl T."/>
            <person name="Merkel B.J."/>
            <person name="Hornburger P."/>
            <person name="Mueller R.-W."/>
            <person name="Bruemmer F."/>
            <person name="Labrenz M."/>
            <person name="Spormann A.M."/>
            <person name="Op den Camp H."/>
            <person name="Overmann J."/>
            <person name="Amann R."/>
            <person name="Jetten M.S.M."/>
            <person name="Mascher T."/>
            <person name="Medema M.H."/>
            <person name="Devos D.P."/>
            <person name="Kaster A.-K."/>
            <person name="Ovreas L."/>
            <person name="Rohde M."/>
            <person name="Galperin M.Y."/>
            <person name="Jogler C."/>
        </authorList>
    </citation>
    <scope>NUCLEOTIDE SEQUENCE [LARGE SCALE GENOMIC DNA]</scope>
    <source>
        <strain evidence="2 3">Pla110</strain>
    </source>
</reference>
<keyword evidence="3" id="KW-1185">Reference proteome</keyword>
<evidence type="ECO:0000313" key="2">
    <source>
        <dbReference type="EMBL" id="QDU79792.1"/>
    </source>
</evidence>
<dbReference type="EMBL" id="CP036281">
    <property type="protein sequence ID" value="QDU79792.1"/>
    <property type="molecule type" value="Genomic_DNA"/>
</dbReference>
<organism evidence="2 3">
    <name type="scientific">Polystyrenella longa</name>
    <dbReference type="NCBI Taxonomy" id="2528007"/>
    <lineage>
        <taxon>Bacteria</taxon>
        <taxon>Pseudomonadati</taxon>
        <taxon>Planctomycetota</taxon>
        <taxon>Planctomycetia</taxon>
        <taxon>Planctomycetales</taxon>
        <taxon>Planctomycetaceae</taxon>
        <taxon>Polystyrenella</taxon>
    </lineage>
</organism>
<dbReference type="AlphaFoldDB" id="A0A518CKP4"/>
<feature type="transmembrane region" description="Helical" evidence="1">
    <location>
        <begin position="698"/>
        <end position="717"/>
    </location>
</feature>
<feature type="transmembrane region" description="Helical" evidence="1">
    <location>
        <begin position="186"/>
        <end position="208"/>
    </location>
</feature>
<keyword evidence="1" id="KW-0812">Transmembrane</keyword>